<reference evidence="1" key="1">
    <citation type="submission" date="2020-07" db="EMBL/GenBank/DDBJ databases">
        <title>Multicomponent nature underlies the extraordinary mechanical properties of spider dragline silk.</title>
        <authorList>
            <person name="Kono N."/>
            <person name="Nakamura H."/>
            <person name="Mori M."/>
            <person name="Yoshida Y."/>
            <person name="Ohtoshi R."/>
            <person name="Malay A.D."/>
            <person name="Moran D.A.P."/>
            <person name="Tomita M."/>
            <person name="Numata K."/>
            <person name="Arakawa K."/>
        </authorList>
    </citation>
    <scope>NUCLEOTIDE SEQUENCE</scope>
</reference>
<proteinExistence type="predicted"/>
<organism evidence="1 2">
    <name type="scientific">Trichonephila clavata</name>
    <name type="common">Joro spider</name>
    <name type="synonym">Nephila clavata</name>
    <dbReference type="NCBI Taxonomy" id="2740835"/>
    <lineage>
        <taxon>Eukaryota</taxon>
        <taxon>Metazoa</taxon>
        <taxon>Ecdysozoa</taxon>
        <taxon>Arthropoda</taxon>
        <taxon>Chelicerata</taxon>
        <taxon>Arachnida</taxon>
        <taxon>Araneae</taxon>
        <taxon>Araneomorphae</taxon>
        <taxon>Entelegynae</taxon>
        <taxon>Araneoidea</taxon>
        <taxon>Nephilidae</taxon>
        <taxon>Trichonephila</taxon>
    </lineage>
</organism>
<evidence type="ECO:0000313" key="2">
    <source>
        <dbReference type="Proteomes" id="UP000887116"/>
    </source>
</evidence>
<comment type="caution">
    <text evidence="1">The sequence shown here is derived from an EMBL/GenBank/DDBJ whole genome shotgun (WGS) entry which is preliminary data.</text>
</comment>
<accession>A0A8X6H0J3</accession>
<protein>
    <submittedName>
        <fullName evidence="1">Uncharacterized protein</fullName>
    </submittedName>
</protein>
<dbReference type="EMBL" id="BMAO01011891">
    <property type="protein sequence ID" value="GFQ77469.1"/>
    <property type="molecule type" value="Genomic_DNA"/>
</dbReference>
<keyword evidence="2" id="KW-1185">Reference proteome</keyword>
<name>A0A8X6H0J3_TRICU</name>
<sequence length="82" mass="9303">MHVSAWTISDSPYLTLEYSSAYQTLEVQGDDTDLQNLNNPLRIIKYDGTESHTENGIFLTRATMEEITHNLVGLRSARWSGE</sequence>
<dbReference type="Proteomes" id="UP000887116">
    <property type="component" value="Unassembled WGS sequence"/>
</dbReference>
<dbReference type="AlphaFoldDB" id="A0A8X6H0J3"/>
<gene>
    <name evidence="1" type="ORF">TNCT_192731</name>
</gene>
<evidence type="ECO:0000313" key="1">
    <source>
        <dbReference type="EMBL" id="GFQ77469.1"/>
    </source>
</evidence>